<keyword evidence="4" id="KW-1185">Reference proteome</keyword>
<dbReference type="Proteomes" id="UP000599437">
    <property type="component" value="Unassembled WGS sequence"/>
</dbReference>
<gene>
    <name evidence="3" type="ORF">GCM10010346_63490</name>
</gene>
<organism evidence="3 4">
    <name type="scientific">Streptomyces chryseus</name>
    <dbReference type="NCBI Taxonomy" id="68186"/>
    <lineage>
        <taxon>Bacteria</taxon>
        <taxon>Bacillati</taxon>
        <taxon>Actinomycetota</taxon>
        <taxon>Actinomycetes</taxon>
        <taxon>Kitasatosporales</taxon>
        <taxon>Streptomycetaceae</taxon>
        <taxon>Streptomyces</taxon>
    </lineage>
</organism>
<dbReference type="EMBL" id="BMVO01000040">
    <property type="protein sequence ID" value="GHB31393.1"/>
    <property type="molecule type" value="Genomic_DNA"/>
</dbReference>
<keyword evidence="2" id="KW-0732">Signal</keyword>
<feature type="compositionally biased region" description="Low complexity" evidence="1">
    <location>
        <begin position="45"/>
        <end position="67"/>
    </location>
</feature>
<evidence type="ECO:0000256" key="1">
    <source>
        <dbReference type="SAM" id="MobiDB-lite"/>
    </source>
</evidence>
<feature type="chain" id="PRO_5045394450" evidence="2">
    <location>
        <begin position="26"/>
        <end position="235"/>
    </location>
</feature>
<feature type="region of interest" description="Disordered" evidence="1">
    <location>
        <begin position="45"/>
        <end position="92"/>
    </location>
</feature>
<protein>
    <submittedName>
        <fullName evidence="3">Uncharacterized protein</fullName>
    </submittedName>
</protein>
<proteinExistence type="predicted"/>
<name>A0ABQ3EDE5_9ACTN</name>
<evidence type="ECO:0000313" key="4">
    <source>
        <dbReference type="Proteomes" id="UP000599437"/>
    </source>
</evidence>
<feature type="signal peptide" evidence="2">
    <location>
        <begin position="1"/>
        <end position="25"/>
    </location>
</feature>
<dbReference type="RefSeq" id="WP_138895720.1">
    <property type="nucleotide sequence ID" value="NZ_BMVO01000040.1"/>
</dbReference>
<sequence>MSNKTRVIAIAVGLMVMGSAAPAFAGESSTDPAAVAPAITAPGAEVEPGSVAESSAASEATAPVAEGDAPLEEDLPIPGEVDGPELGGPMTPFAEHCGQGGWFVGVSKNTKNTMSVKYATFVKNNKSYAVNFRFSSKKSGTTTIGASLTLSGEFKAMWLGKLEAEINASVEKSWTSELGVDTFGKVKAHKTVYGDYGIMKENVTGYKAYRHSNCQVSQKQSMTVHAPYREGWILK</sequence>
<accession>A0ABQ3EDE5</accession>
<evidence type="ECO:0000313" key="3">
    <source>
        <dbReference type="EMBL" id="GHB31393.1"/>
    </source>
</evidence>
<reference evidence="4" key="1">
    <citation type="journal article" date="2019" name="Int. J. Syst. Evol. Microbiol.">
        <title>The Global Catalogue of Microorganisms (GCM) 10K type strain sequencing project: providing services to taxonomists for standard genome sequencing and annotation.</title>
        <authorList>
            <consortium name="The Broad Institute Genomics Platform"/>
            <consortium name="The Broad Institute Genome Sequencing Center for Infectious Disease"/>
            <person name="Wu L."/>
            <person name="Ma J."/>
        </authorList>
    </citation>
    <scope>NUCLEOTIDE SEQUENCE [LARGE SCALE GENOMIC DNA]</scope>
    <source>
        <strain evidence="4">JCM 4737</strain>
    </source>
</reference>
<evidence type="ECO:0000256" key="2">
    <source>
        <dbReference type="SAM" id="SignalP"/>
    </source>
</evidence>
<comment type="caution">
    <text evidence="3">The sequence shown here is derived from an EMBL/GenBank/DDBJ whole genome shotgun (WGS) entry which is preliminary data.</text>
</comment>